<evidence type="ECO:0000256" key="12">
    <source>
        <dbReference type="ARBA" id="ARBA00023136"/>
    </source>
</evidence>
<dbReference type="SMART" id="SM00184">
    <property type="entry name" value="RING"/>
    <property type="match status" value="1"/>
</dbReference>
<protein>
    <recommendedName>
        <fullName evidence="4">RING-type E3 ubiquitin transferase</fullName>
        <ecNumber evidence="4">2.3.2.27</ecNumber>
    </recommendedName>
</protein>
<dbReference type="GO" id="GO:0008270">
    <property type="term" value="F:zinc ion binding"/>
    <property type="evidence" value="ECO:0007669"/>
    <property type="project" value="UniProtKB-KW"/>
</dbReference>
<evidence type="ECO:0000256" key="7">
    <source>
        <dbReference type="ARBA" id="ARBA00022723"/>
    </source>
</evidence>
<dbReference type="GO" id="GO:0016020">
    <property type="term" value="C:membrane"/>
    <property type="evidence" value="ECO:0007669"/>
    <property type="project" value="UniProtKB-SubCell"/>
</dbReference>
<feature type="transmembrane region" description="Helical" evidence="14">
    <location>
        <begin position="39"/>
        <end position="60"/>
    </location>
</feature>
<dbReference type="EMBL" id="JANAVB010004600">
    <property type="protein sequence ID" value="KAJ6848264.1"/>
    <property type="molecule type" value="Genomic_DNA"/>
</dbReference>
<evidence type="ECO:0000256" key="10">
    <source>
        <dbReference type="ARBA" id="ARBA00022833"/>
    </source>
</evidence>
<keyword evidence="5" id="KW-0808">Transferase</keyword>
<dbReference type="PANTHER" id="PTHR46913">
    <property type="entry name" value="RING-H2 FINGER PROTEIN ATL16"/>
    <property type="match status" value="1"/>
</dbReference>
<name>A0AAX6I681_IRIPA</name>
<evidence type="ECO:0000313" key="17">
    <source>
        <dbReference type="Proteomes" id="UP001140949"/>
    </source>
</evidence>
<dbReference type="GO" id="GO:0016567">
    <property type="term" value="P:protein ubiquitination"/>
    <property type="evidence" value="ECO:0007669"/>
    <property type="project" value="InterPro"/>
</dbReference>
<evidence type="ECO:0000256" key="3">
    <source>
        <dbReference type="ARBA" id="ARBA00004906"/>
    </source>
</evidence>
<feature type="domain" description="RING-type" evidence="15">
    <location>
        <begin position="128"/>
        <end position="170"/>
    </location>
</feature>
<evidence type="ECO:0000256" key="8">
    <source>
        <dbReference type="ARBA" id="ARBA00022771"/>
    </source>
</evidence>
<keyword evidence="17" id="KW-1185">Reference proteome</keyword>
<evidence type="ECO:0000256" key="4">
    <source>
        <dbReference type="ARBA" id="ARBA00012483"/>
    </source>
</evidence>
<comment type="catalytic activity">
    <reaction evidence="1">
        <text>S-ubiquitinyl-[E2 ubiquitin-conjugating enzyme]-L-cysteine + [acceptor protein]-L-lysine = [E2 ubiquitin-conjugating enzyme]-L-cysteine + N(6)-ubiquitinyl-[acceptor protein]-L-lysine.</text>
        <dbReference type="EC" id="2.3.2.27"/>
    </reaction>
</comment>
<dbReference type="InterPro" id="IPR013083">
    <property type="entry name" value="Znf_RING/FYVE/PHD"/>
</dbReference>
<comment type="pathway">
    <text evidence="3">Protein modification; protein ubiquitination.</text>
</comment>
<keyword evidence="11 14" id="KW-1133">Transmembrane helix</keyword>
<keyword evidence="6 14" id="KW-0812">Transmembrane</keyword>
<evidence type="ECO:0000256" key="11">
    <source>
        <dbReference type="ARBA" id="ARBA00022989"/>
    </source>
</evidence>
<proteinExistence type="predicted"/>
<reference evidence="16" key="1">
    <citation type="journal article" date="2023" name="GigaByte">
        <title>Genome assembly of the bearded iris, Iris pallida Lam.</title>
        <authorList>
            <person name="Bruccoleri R.E."/>
            <person name="Oakeley E.J."/>
            <person name="Faust A.M.E."/>
            <person name="Altorfer M."/>
            <person name="Dessus-Babus S."/>
            <person name="Burckhardt D."/>
            <person name="Oertli M."/>
            <person name="Naumann U."/>
            <person name="Petersen F."/>
            <person name="Wong J."/>
        </authorList>
    </citation>
    <scope>NUCLEOTIDE SEQUENCE</scope>
    <source>
        <strain evidence="16">GSM-AAB239-AS_SAM_17_03QT</strain>
    </source>
</reference>
<dbReference type="InterPro" id="IPR044600">
    <property type="entry name" value="ATL1/ATL16-like"/>
</dbReference>
<comment type="caution">
    <text evidence="16">The sequence shown here is derived from an EMBL/GenBank/DDBJ whole genome shotgun (WGS) entry which is preliminary data.</text>
</comment>
<keyword evidence="10" id="KW-0862">Zinc</keyword>
<dbReference type="Pfam" id="PF13639">
    <property type="entry name" value="zf-RING_2"/>
    <property type="match status" value="1"/>
</dbReference>
<keyword evidence="12 14" id="KW-0472">Membrane</keyword>
<dbReference type="PANTHER" id="PTHR46913:SF21">
    <property type="entry name" value="RING-TYPE E3 UBIQUITIN TRANSFERASE"/>
    <property type="match status" value="1"/>
</dbReference>
<dbReference type="Proteomes" id="UP001140949">
    <property type="component" value="Unassembled WGS sequence"/>
</dbReference>
<dbReference type="GO" id="GO:0061630">
    <property type="term" value="F:ubiquitin protein ligase activity"/>
    <property type="evidence" value="ECO:0007669"/>
    <property type="project" value="UniProtKB-EC"/>
</dbReference>
<dbReference type="InterPro" id="IPR001841">
    <property type="entry name" value="Znf_RING"/>
</dbReference>
<evidence type="ECO:0000256" key="14">
    <source>
        <dbReference type="SAM" id="Phobius"/>
    </source>
</evidence>
<keyword evidence="9" id="KW-0833">Ubl conjugation pathway</keyword>
<evidence type="ECO:0000256" key="5">
    <source>
        <dbReference type="ARBA" id="ARBA00022679"/>
    </source>
</evidence>
<dbReference type="CDD" id="cd16461">
    <property type="entry name" value="RING-H2_EL5-like"/>
    <property type="match status" value="1"/>
</dbReference>
<organism evidence="16 17">
    <name type="scientific">Iris pallida</name>
    <name type="common">Sweet iris</name>
    <dbReference type="NCBI Taxonomy" id="29817"/>
    <lineage>
        <taxon>Eukaryota</taxon>
        <taxon>Viridiplantae</taxon>
        <taxon>Streptophyta</taxon>
        <taxon>Embryophyta</taxon>
        <taxon>Tracheophyta</taxon>
        <taxon>Spermatophyta</taxon>
        <taxon>Magnoliopsida</taxon>
        <taxon>Liliopsida</taxon>
        <taxon>Asparagales</taxon>
        <taxon>Iridaceae</taxon>
        <taxon>Iridoideae</taxon>
        <taxon>Irideae</taxon>
        <taxon>Iris</taxon>
    </lineage>
</organism>
<dbReference type="Gene3D" id="3.30.40.10">
    <property type="entry name" value="Zinc/RING finger domain, C3HC4 (zinc finger)"/>
    <property type="match status" value="1"/>
</dbReference>
<evidence type="ECO:0000259" key="15">
    <source>
        <dbReference type="PROSITE" id="PS50089"/>
    </source>
</evidence>
<gene>
    <name evidence="16" type="ORF">M6B38_273445</name>
</gene>
<evidence type="ECO:0000256" key="13">
    <source>
        <dbReference type="PROSITE-ProRule" id="PRU00175"/>
    </source>
</evidence>
<dbReference type="SUPFAM" id="SSF57850">
    <property type="entry name" value="RING/U-box"/>
    <property type="match status" value="1"/>
</dbReference>
<keyword evidence="7" id="KW-0479">Metal-binding</keyword>
<evidence type="ECO:0000256" key="2">
    <source>
        <dbReference type="ARBA" id="ARBA00004167"/>
    </source>
</evidence>
<dbReference type="AlphaFoldDB" id="A0AAX6I681"/>
<evidence type="ECO:0000256" key="1">
    <source>
        <dbReference type="ARBA" id="ARBA00000900"/>
    </source>
</evidence>
<dbReference type="EC" id="2.3.2.27" evidence="4"/>
<evidence type="ECO:0000256" key="9">
    <source>
        <dbReference type="ARBA" id="ARBA00022786"/>
    </source>
</evidence>
<comment type="subcellular location">
    <subcellularLocation>
        <location evidence="2">Membrane</location>
        <topology evidence="2">Single-pass membrane protein</topology>
    </subcellularLocation>
</comment>
<dbReference type="PROSITE" id="PS50089">
    <property type="entry name" value="ZF_RING_2"/>
    <property type="match status" value="1"/>
</dbReference>
<sequence length="344" mass="37798">MAAPARSTPFEFEWAPTPLPTATVSGPSPRTSTQFSPPLIAMVAVIGTAAIIVLYARLLHRRFRRWRRRRLLLLLSDDPGSPPPNFSSDDDHYFFSPYYGLDDLSISSLPLSIYSSRVLEPSGKLRECAVCLLEFADGDRLRSLPLCSHHFHVGCIDVWLRSHATCPLCRSGVFVPMRASRIRPSLDDMILPDVSTAEPEISAATASPAPPYRDFLLKRSYSFGFERDVSVSASATSPWRYRHGGRGFWSKRFPSPFVGGIGGGSRVFSFRANRGKRRGFFALSGGSAATVGPSWRRSRAMTSPSAVFLRSVAAVGPAVGGFGSSRMRCGDPEALLSPERLQRR</sequence>
<accession>A0AAX6I681</accession>
<reference evidence="16" key="2">
    <citation type="submission" date="2023-04" db="EMBL/GenBank/DDBJ databases">
        <authorList>
            <person name="Bruccoleri R.E."/>
            <person name="Oakeley E.J."/>
            <person name="Faust A.-M."/>
            <person name="Dessus-Babus S."/>
            <person name="Altorfer M."/>
            <person name="Burckhardt D."/>
            <person name="Oertli M."/>
            <person name="Naumann U."/>
            <person name="Petersen F."/>
            <person name="Wong J."/>
        </authorList>
    </citation>
    <scope>NUCLEOTIDE SEQUENCE</scope>
    <source>
        <strain evidence="16">GSM-AAB239-AS_SAM_17_03QT</strain>
        <tissue evidence="16">Leaf</tissue>
    </source>
</reference>
<keyword evidence="8 13" id="KW-0863">Zinc-finger</keyword>
<evidence type="ECO:0000256" key="6">
    <source>
        <dbReference type="ARBA" id="ARBA00022692"/>
    </source>
</evidence>
<dbReference type="FunFam" id="3.30.40.10:FF:000187">
    <property type="entry name" value="E3 ubiquitin-protein ligase ATL6"/>
    <property type="match status" value="1"/>
</dbReference>
<evidence type="ECO:0000313" key="16">
    <source>
        <dbReference type="EMBL" id="KAJ6848264.1"/>
    </source>
</evidence>